<reference evidence="2 3" key="3">
    <citation type="submission" date="2019-11" db="EMBL/GenBank/DDBJ databases">
        <title>A de novo genome assembly of a pear dwarfing rootstock.</title>
        <authorList>
            <person name="Wang F."/>
            <person name="Wang J."/>
            <person name="Li S."/>
            <person name="Zhang Y."/>
            <person name="Fang M."/>
            <person name="Ma L."/>
            <person name="Zhao Y."/>
            <person name="Jiang S."/>
        </authorList>
    </citation>
    <scope>NUCLEOTIDE SEQUENCE [LARGE SCALE GENOMIC DNA]</scope>
    <source>
        <strain evidence="2">S2</strain>
        <tissue evidence="2">Leaf</tissue>
    </source>
</reference>
<name>A0A5N5FZU9_9ROSA</name>
<keyword evidence="3" id="KW-1185">Reference proteome</keyword>
<evidence type="ECO:0000313" key="2">
    <source>
        <dbReference type="EMBL" id="KAB2608387.1"/>
    </source>
</evidence>
<comment type="caution">
    <text evidence="2">The sequence shown here is derived from an EMBL/GenBank/DDBJ whole genome shotgun (WGS) entry which is preliminary data.</text>
</comment>
<gene>
    <name evidence="2" type="ORF">D8674_011555</name>
</gene>
<accession>A0A5N5FZU9</accession>
<dbReference type="AlphaFoldDB" id="A0A5N5FZU9"/>
<proteinExistence type="predicted"/>
<protein>
    <submittedName>
        <fullName evidence="2">Uncharacterized protein</fullName>
    </submittedName>
</protein>
<sequence>MKFVTEFNPPTPCSESIGARRPTNLSTTLVPQQLKWTLHFEGVNNHHKAELMHKKAQMRPGFPKLLPGRDVVTKLDADVDLPESDPYPHPAWSP</sequence>
<organism evidence="2 3">
    <name type="scientific">Pyrus ussuriensis x Pyrus communis</name>
    <dbReference type="NCBI Taxonomy" id="2448454"/>
    <lineage>
        <taxon>Eukaryota</taxon>
        <taxon>Viridiplantae</taxon>
        <taxon>Streptophyta</taxon>
        <taxon>Embryophyta</taxon>
        <taxon>Tracheophyta</taxon>
        <taxon>Spermatophyta</taxon>
        <taxon>Magnoliopsida</taxon>
        <taxon>eudicotyledons</taxon>
        <taxon>Gunneridae</taxon>
        <taxon>Pentapetalae</taxon>
        <taxon>rosids</taxon>
        <taxon>fabids</taxon>
        <taxon>Rosales</taxon>
        <taxon>Rosaceae</taxon>
        <taxon>Amygdaloideae</taxon>
        <taxon>Maleae</taxon>
        <taxon>Pyrus</taxon>
    </lineage>
</organism>
<dbReference type="EMBL" id="SMOL01000553">
    <property type="protein sequence ID" value="KAB2608387.1"/>
    <property type="molecule type" value="Genomic_DNA"/>
</dbReference>
<evidence type="ECO:0000256" key="1">
    <source>
        <dbReference type="SAM" id="MobiDB-lite"/>
    </source>
</evidence>
<reference evidence="2 3" key="1">
    <citation type="submission" date="2019-09" db="EMBL/GenBank/DDBJ databases">
        <authorList>
            <person name="Ou C."/>
        </authorList>
    </citation>
    <scope>NUCLEOTIDE SEQUENCE [LARGE SCALE GENOMIC DNA]</scope>
    <source>
        <strain evidence="2">S2</strain>
        <tissue evidence="2">Leaf</tissue>
    </source>
</reference>
<dbReference type="Proteomes" id="UP000327157">
    <property type="component" value="Chromosome 14"/>
</dbReference>
<feature type="region of interest" description="Disordered" evidence="1">
    <location>
        <begin position="1"/>
        <end position="20"/>
    </location>
</feature>
<evidence type="ECO:0000313" key="3">
    <source>
        <dbReference type="Proteomes" id="UP000327157"/>
    </source>
</evidence>
<reference evidence="3" key="2">
    <citation type="submission" date="2019-10" db="EMBL/GenBank/DDBJ databases">
        <title>A de novo genome assembly of a pear dwarfing rootstock.</title>
        <authorList>
            <person name="Wang F."/>
            <person name="Wang J."/>
            <person name="Li S."/>
            <person name="Zhang Y."/>
            <person name="Fang M."/>
            <person name="Ma L."/>
            <person name="Zhao Y."/>
            <person name="Jiang S."/>
        </authorList>
    </citation>
    <scope>NUCLEOTIDE SEQUENCE [LARGE SCALE GENOMIC DNA]</scope>
</reference>